<evidence type="ECO:0000256" key="3">
    <source>
        <dbReference type="PROSITE-ProRule" id="PRU00023"/>
    </source>
</evidence>
<proteinExistence type="predicted"/>
<dbReference type="Gene3D" id="1.25.40.20">
    <property type="entry name" value="Ankyrin repeat-containing domain"/>
    <property type="match status" value="2"/>
</dbReference>
<dbReference type="OrthoDB" id="194358at2759"/>
<dbReference type="Pfam" id="PF12796">
    <property type="entry name" value="Ank_2"/>
    <property type="match status" value="3"/>
</dbReference>
<dbReference type="InterPro" id="IPR051631">
    <property type="entry name" value="Ankyrin-KH/SAM_domain"/>
</dbReference>
<dbReference type="AlphaFoldDB" id="A0A0R3VYE2"/>
<feature type="repeat" description="ANK" evidence="3">
    <location>
        <begin position="119"/>
        <end position="146"/>
    </location>
</feature>
<dbReference type="PROSITE" id="PS50297">
    <property type="entry name" value="ANK_REP_REGION"/>
    <property type="match status" value="3"/>
</dbReference>
<evidence type="ECO:0000313" key="7">
    <source>
        <dbReference type="WBParaSite" id="TASK_0000243601-mRNA-1"/>
    </source>
</evidence>
<dbReference type="EMBL" id="UYRS01001668">
    <property type="protein sequence ID" value="VDK25209.1"/>
    <property type="molecule type" value="Genomic_DNA"/>
</dbReference>
<evidence type="ECO:0000313" key="5">
    <source>
        <dbReference type="EMBL" id="VDK25209.1"/>
    </source>
</evidence>
<dbReference type="PANTHER" id="PTHR23206">
    <property type="entry name" value="MASK PROTEIN"/>
    <property type="match status" value="1"/>
</dbReference>
<dbReference type="GO" id="GO:0045087">
    <property type="term" value="P:innate immune response"/>
    <property type="evidence" value="ECO:0007669"/>
    <property type="project" value="TreeGrafter"/>
</dbReference>
<evidence type="ECO:0000256" key="1">
    <source>
        <dbReference type="ARBA" id="ARBA00022737"/>
    </source>
</evidence>
<dbReference type="SUPFAM" id="SSF48403">
    <property type="entry name" value="Ankyrin repeat"/>
    <property type="match status" value="1"/>
</dbReference>
<protein>
    <submittedName>
        <fullName evidence="7">ANK_REP_REGION domain-containing protein</fullName>
    </submittedName>
</protein>
<dbReference type="WBParaSite" id="TASK_0000243601-mRNA-1">
    <property type="protein sequence ID" value="TASK_0000243601-mRNA-1"/>
    <property type="gene ID" value="TASK_0000243601"/>
</dbReference>
<evidence type="ECO:0000256" key="4">
    <source>
        <dbReference type="SAM" id="MobiDB-lite"/>
    </source>
</evidence>
<reference evidence="5 6" key="2">
    <citation type="submission" date="2018-11" db="EMBL/GenBank/DDBJ databases">
        <authorList>
            <consortium name="Pathogen Informatics"/>
        </authorList>
    </citation>
    <scope>NUCLEOTIDE SEQUENCE [LARGE SCALE GENOMIC DNA]</scope>
</reference>
<keyword evidence="2 3" id="KW-0040">ANK repeat</keyword>
<feature type="repeat" description="ANK" evidence="3">
    <location>
        <begin position="252"/>
        <end position="284"/>
    </location>
</feature>
<evidence type="ECO:0000256" key="2">
    <source>
        <dbReference type="ARBA" id="ARBA00023043"/>
    </source>
</evidence>
<dbReference type="GO" id="GO:0005737">
    <property type="term" value="C:cytoplasm"/>
    <property type="evidence" value="ECO:0007669"/>
    <property type="project" value="TreeGrafter"/>
</dbReference>
<name>A0A0R3VYE2_TAEAS</name>
<accession>A0A0R3VYE2</accession>
<evidence type="ECO:0000313" key="6">
    <source>
        <dbReference type="Proteomes" id="UP000282613"/>
    </source>
</evidence>
<feature type="region of interest" description="Disordered" evidence="4">
    <location>
        <begin position="1"/>
        <end position="24"/>
    </location>
</feature>
<dbReference type="Proteomes" id="UP000282613">
    <property type="component" value="Unassembled WGS sequence"/>
</dbReference>
<gene>
    <name evidence="5" type="ORF">TASK_LOCUS2437</name>
</gene>
<dbReference type="SMART" id="SM00248">
    <property type="entry name" value="ANK"/>
    <property type="match status" value="8"/>
</dbReference>
<dbReference type="InterPro" id="IPR036770">
    <property type="entry name" value="Ankyrin_rpt-contain_sf"/>
</dbReference>
<dbReference type="STRING" id="60517.A0A0R3VYE2"/>
<dbReference type="PROSITE" id="PS50088">
    <property type="entry name" value="ANK_REPEAT"/>
    <property type="match status" value="3"/>
</dbReference>
<keyword evidence="6" id="KW-1185">Reference proteome</keyword>
<reference evidence="7" key="1">
    <citation type="submission" date="2017-02" db="UniProtKB">
        <authorList>
            <consortium name="WormBaseParasite"/>
        </authorList>
    </citation>
    <scope>IDENTIFICATION</scope>
</reference>
<organism evidence="7">
    <name type="scientific">Taenia asiatica</name>
    <name type="common">Asian tapeworm</name>
    <dbReference type="NCBI Taxonomy" id="60517"/>
    <lineage>
        <taxon>Eukaryota</taxon>
        <taxon>Metazoa</taxon>
        <taxon>Spiralia</taxon>
        <taxon>Lophotrochozoa</taxon>
        <taxon>Platyhelminthes</taxon>
        <taxon>Cestoda</taxon>
        <taxon>Eucestoda</taxon>
        <taxon>Cyclophyllidea</taxon>
        <taxon>Taeniidae</taxon>
        <taxon>Taenia</taxon>
    </lineage>
</organism>
<sequence length="316" mass="34363">MKHGLRNESSSEDEGKTKSGPINLSQAIRANDLTGVKRALQRGANPNEFGEDTTTTPLIEAAIRGFAEVMEALLLHGASPFPPDVLYNTALHWATANCHMDCVVLLLDYGSTMGRVNSSLRTPLMQAAFYDHEKVVQCLIDRGAEVGWPMAGHYESALTIACERGNITIARILLKAKYSSQDRGRELHIALTKAASKGHFKVVKLLLDQGAEVNRCEDGIEAPIFAAITGGNLGILRLLIAYRVDIEERNKVGYTPLMMAAQKGDEGMVTELIDVGAEIDAVASNGRETALSIARTYDRRSVEKLIMSALAERNAL</sequence>
<feature type="repeat" description="ANK" evidence="3">
    <location>
        <begin position="186"/>
        <end position="218"/>
    </location>
</feature>
<dbReference type="InterPro" id="IPR002110">
    <property type="entry name" value="Ankyrin_rpt"/>
</dbReference>
<dbReference type="PANTHER" id="PTHR23206:SF7">
    <property type="entry name" value="PROTEIN KINASE DOMAIN-CONTAINING PROTEIN"/>
    <property type="match status" value="1"/>
</dbReference>
<keyword evidence="1" id="KW-0677">Repeat</keyword>